<dbReference type="GO" id="GO:0020037">
    <property type="term" value="F:heme binding"/>
    <property type="evidence" value="ECO:0007669"/>
    <property type="project" value="InterPro"/>
</dbReference>
<dbReference type="OMA" id="ASACKQF"/>
<dbReference type="AlphaFoldDB" id="A0A0S4JPM4"/>
<dbReference type="Gene3D" id="1.10.420.10">
    <property type="entry name" value="Peroxidase, domain 2"/>
    <property type="match status" value="1"/>
</dbReference>
<reference evidence="5" key="1">
    <citation type="submission" date="2015-09" db="EMBL/GenBank/DDBJ databases">
        <authorList>
            <consortium name="Pathogen Informatics"/>
        </authorList>
    </citation>
    <scope>NUCLEOTIDE SEQUENCE [LARGE SCALE GENOMIC DNA]</scope>
    <source>
        <strain evidence="5">Lake Konstanz</strain>
    </source>
</reference>
<dbReference type="GO" id="GO:0000302">
    <property type="term" value="P:response to reactive oxygen species"/>
    <property type="evidence" value="ECO:0007669"/>
    <property type="project" value="TreeGrafter"/>
</dbReference>
<evidence type="ECO:0000313" key="5">
    <source>
        <dbReference type="Proteomes" id="UP000051952"/>
    </source>
</evidence>
<dbReference type="VEuPathDB" id="TriTrypDB:BSAL_29815"/>
<dbReference type="InterPro" id="IPR002016">
    <property type="entry name" value="Haem_peroxidase"/>
</dbReference>
<keyword evidence="5" id="KW-1185">Reference proteome</keyword>
<dbReference type="PANTHER" id="PTHR31356">
    <property type="entry name" value="THYLAKOID LUMENAL 29 KDA PROTEIN, CHLOROPLASTIC-RELATED"/>
    <property type="match status" value="1"/>
</dbReference>
<dbReference type="InterPro" id="IPR044831">
    <property type="entry name" value="Ccp1-like"/>
</dbReference>
<dbReference type="PANTHER" id="PTHR31356:SF15">
    <property type="entry name" value="PLANT HEME PEROXIDASE FAMILY PROFILE DOMAIN-CONTAINING PROTEIN"/>
    <property type="match status" value="1"/>
</dbReference>
<evidence type="ECO:0000256" key="2">
    <source>
        <dbReference type="RuleBase" id="RU004241"/>
    </source>
</evidence>
<name>A0A0S4JPM4_BODSA</name>
<dbReference type="SUPFAM" id="SSF48113">
    <property type="entry name" value="Heme-dependent peroxidases"/>
    <property type="match status" value="1"/>
</dbReference>
<dbReference type="Gene3D" id="1.10.520.10">
    <property type="match status" value="1"/>
</dbReference>
<evidence type="ECO:0000259" key="3">
    <source>
        <dbReference type="Pfam" id="PF00141"/>
    </source>
</evidence>
<dbReference type="Proteomes" id="UP000051952">
    <property type="component" value="Unassembled WGS sequence"/>
</dbReference>
<proteinExistence type="inferred from homology"/>
<comment type="similarity">
    <text evidence="2">Belongs to the peroxidase family.</text>
</comment>
<feature type="domain" description="Plant heme peroxidase family profile" evidence="3">
    <location>
        <begin position="227"/>
        <end position="356"/>
    </location>
</feature>
<accession>A0A0S4JPM4</accession>
<organism evidence="4 5">
    <name type="scientific">Bodo saltans</name>
    <name type="common">Flagellated protozoan</name>
    <dbReference type="NCBI Taxonomy" id="75058"/>
    <lineage>
        <taxon>Eukaryota</taxon>
        <taxon>Discoba</taxon>
        <taxon>Euglenozoa</taxon>
        <taxon>Kinetoplastea</taxon>
        <taxon>Metakinetoplastina</taxon>
        <taxon>Eubodonida</taxon>
        <taxon>Bodonidae</taxon>
        <taxon>Bodo</taxon>
    </lineage>
</organism>
<dbReference type="OrthoDB" id="2859658at2759"/>
<sequence length="499" mass="54838">MSVVLLDSKCFAHIADLFLTVNETILLQQLATFACFSLQSNRLTRAFHMFHRCVARQHSTRLSSTQHLRLSLTASTCMSSASTSSSSMTSSVSPLHISARYEFNMANETTQQRIGTTFKAPPNVGPGRQKGQEANPFKSWEHMSHKWLIMMCVGCLGGGYAAGQLAEVDESQIQPKFDRAAAVADLWKTFEFRPDLAPTALRVAFVLAARRGGVSATSVDESCAVVSGLEDIAGVYNFIAGRHQMSMEDITSLTAVVAVRFLRGPSAQLETNWKWGRDDKDKAIPRQPVPQGREHHSVLAIMKHIGDLTDEEGVALLGIHAVGELHPTVSGVLDGAKNVPGRGFTLDNKYFQFILETEKQWKPLEVARTQENKETVKELPKTFRCVYASAAATSSSSSPAAGEALKDTPKKSKKKDLCVANGSMLDYLLKRKESRQWVEVFAKDKTKWENAFERGLEKMLESNFKKLRVFHNNNNGGSAPLTNGAATVEGQAAFPARVA</sequence>
<dbReference type="GO" id="GO:0042744">
    <property type="term" value="P:hydrogen peroxide catabolic process"/>
    <property type="evidence" value="ECO:0007669"/>
    <property type="project" value="TreeGrafter"/>
</dbReference>
<dbReference type="Pfam" id="PF00141">
    <property type="entry name" value="peroxidase"/>
    <property type="match status" value="1"/>
</dbReference>
<dbReference type="GO" id="GO:0034599">
    <property type="term" value="P:cellular response to oxidative stress"/>
    <property type="evidence" value="ECO:0007669"/>
    <property type="project" value="InterPro"/>
</dbReference>
<dbReference type="InterPro" id="IPR010255">
    <property type="entry name" value="Haem_peroxidase_sf"/>
</dbReference>
<protein>
    <recommendedName>
        <fullName evidence="3">Plant heme peroxidase family profile domain-containing protein</fullName>
    </recommendedName>
</protein>
<gene>
    <name evidence="4" type="ORF">BSAL_29815</name>
</gene>
<evidence type="ECO:0000313" key="4">
    <source>
        <dbReference type="EMBL" id="CUG91028.1"/>
    </source>
</evidence>
<dbReference type="GO" id="GO:0004601">
    <property type="term" value="F:peroxidase activity"/>
    <property type="evidence" value="ECO:0007669"/>
    <property type="project" value="InterPro"/>
</dbReference>
<evidence type="ECO:0000256" key="1">
    <source>
        <dbReference type="ARBA" id="ARBA00023002"/>
    </source>
</evidence>
<dbReference type="EMBL" id="CYKH01001886">
    <property type="protein sequence ID" value="CUG91028.1"/>
    <property type="molecule type" value="Genomic_DNA"/>
</dbReference>
<keyword evidence="1" id="KW-0560">Oxidoreductase</keyword>